<dbReference type="Pfam" id="PF09420">
    <property type="entry name" value="Nop16"/>
    <property type="match status" value="1"/>
</dbReference>
<dbReference type="InterPro" id="IPR019002">
    <property type="entry name" value="Ribosome_biogenesis_Nop16"/>
</dbReference>
<organism evidence="9 10">
    <name type="scientific">Seiridium unicorne</name>
    <dbReference type="NCBI Taxonomy" id="138068"/>
    <lineage>
        <taxon>Eukaryota</taxon>
        <taxon>Fungi</taxon>
        <taxon>Dikarya</taxon>
        <taxon>Ascomycota</taxon>
        <taxon>Pezizomycotina</taxon>
        <taxon>Sordariomycetes</taxon>
        <taxon>Xylariomycetidae</taxon>
        <taxon>Amphisphaeriales</taxon>
        <taxon>Sporocadaceae</taxon>
        <taxon>Seiridium</taxon>
    </lineage>
</organism>
<dbReference type="EMBL" id="JARVKF010000246">
    <property type="protein sequence ID" value="KAK9420295.1"/>
    <property type="molecule type" value="Genomic_DNA"/>
</dbReference>
<protein>
    <recommendedName>
        <fullName evidence="5">Nucleolar protein 16</fullName>
    </recommendedName>
</protein>
<sequence>MGRDLQKRKNRSSRSKVRQPSSRRSPKLRNPLGNDIVARNWDKKETTTQNYRRLGLVSRLKAPTGGAEPDLVSKNKKISTKPVDPFAIQSTGSDTVFSEVRVERDENGKIVRILGSTSKGRENPLNDPLNEFDTDSEAEEEFPDDGETWGGIEDTRTDVVKQLEEEANRPREKKPRTQSQRERQWLESMVAKYGDNTRAMARDRKLNPMQQTEADISKRLRKLMGEL</sequence>
<feature type="region of interest" description="Disordered" evidence="8">
    <location>
        <begin position="1"/>
        <end position="48"/>
    </location>
</feature>
<evidence type="ECO:0000313" key="9">
    <source>
        <dbReference type="EMBL" id="KAK9420295.1"/>
    </source>
</evidence>
<proteinExistence type="inferred from homology"/>
<dbReference type="PANTHER" id="PTHR13243:SF1">
    <property type="entry name" value="NUCLEOLAR PROTEIN 16"/>
    <property type="match status" value="1"/>
</dbReference>
<reference evidence="9 10" key="1">
    <citation type="journal article" date="2024" name="J. Plant Pathol.">
        <title>Sequence and assembly of the genome of Seiridium unicorne, isolate CBS 538.82, causal agent of cypress canker disease.</title>
        <authorList>
            <person name="Scali E."/>
            <person name="Rocca G.D."/>
            <person name="Danti R."/>
            <person name="Garbelotto M."/>
            <person name="Barberini S."/>
            <person name="Baroncelli R."/>
            <person name="Emiliani G."/>
        </authorList>
    </citation>
    <scope>NUCLEOTIDE SEQUENCE [LARGE SCALE GENOMIC DNA]</scope>
    <source>
        <strain evidence="9 10">BM-138-508</strain>
    </source>
</reference>
<comment type="subunit">
    <text evidence="4">Component of the pre-66S ribosomal particle.</text>
</comment>
<feature type="region of interest" description="Disordered" evidence="8">
    <location>
        <begin position="115"/>
        <end position="154"/>
    </location>
</feature>
<gene>
    <name evidence="9" type="ORF">SUNI508_06564</name>
</gene>
<evidence type="ECO:0000256" key="1">
    <source>
        <dbReference type="ARBA" id="ARBA00002889"/>
    </source>
</evidence>
<dbReference type="PANTHER" id="PTHR13243">
    <property type="entry name" value="HSPC111 PROTEIN-RELATED"/>
    <property type="match status" value="1"/>
</dbReference>
<evidence type="ECO:0000256" key="2">
    <source>
        <dbReference type="ARBA" id="ARBA00004604"/>
    </source>
</evidence>
<keyword evidence="6" id="KW-0539">Nucleus</keyword>
<accession>A0ABR2V024</accession>
<comment type="caution">
    <text evidence="9">The sequence shown here is derived from an EMBL/GenBank/DDBJ whole genome shotgun (WGS) entry which is preliminary data.</text>
</comment>
<evidence type="ECO:0000256" key="4">
    <source>
        <dbReference type="ARBA" id="ARBA00011187"/>
    </source>
</evidence>
<evidence type="ECO:0000256" key="7">
    <source>
        <dbReference type="ARBA" id="ARBA00023274"/>
    </source>
</evidence>
<comment type="subcellular location">
    <subcellularLocation>
        <location evidence="2">Nucleus</location>
        <location evidence="2">Nucleolus</location>
    </subcellularLocation>
</comment>
<feature type="compositionally biased region" description="Basic residues" evidence="8">
    <location>
        <begin position="8"/>
        <end position="17"/>
    </location>
</feature>
<evidence type="ECO:0000256" key="6">
    <source>
        <dbReference type="ARBA" id="ARBA00023242"/>
    </source>
</evidence>
<evidence type="ECO:0000313" key="10">
    <source>
        <dbReference type="Proteomes" id="UP001408356"/>
    </source>
</evidence>
<keyword evidence="10" id="KW-1185">Reference proteome</keyword>
<feature type="compositionally biased region" description="Acidic residues" evidence="8">
    <location>
        <begin position="130"/>
        <end position="147"/>
    </location>
</feature>
<evidence type="ECO:0000256" key="8">
    <source>
        <dbReference type="SAM" id="MobiDB-lite"/>
    </source>
</evidence>
<keyword evidence="7" id="KW-0687">Ribonucleoprotein</keyword>
<feature type="region of interest" description="Disordered" evidence="8">
    <location>
        <begin position="164"/>
        <end position="183"/>
    </location>
</feature>
<comment type="similarity">
    <text evidence="3">Belongs to the NOP16 family.</text>
</comment>
<comment type="function">
    <text evidence="1">Involved in the biogenesis of the 60S ribosomal subunit.</text>
</comment>
<evidence type="ECO:0000256" key="5">
    <source>
        <dbReference type="ARBA" id="ARBA00015522"/>
    </source>
</evidence>
<evidence type="ECO:0000256" key="3">
    <source>
        <dbReference type="ARBA" id="ARBA00008479"/>
    </source>
</evidence>
<name>A0ABR2V024_9PEZI</name>
<dbReference type="Proteomes" id="UP001408356">
    <property type="component" value="Unassembled WGS sequence"/>
</dbReference>